<evidence type="ECO:0000313" key="2">
    <source>
        <dbReference type="EMBL" id="GAT52011.1"/>
    </source>
</evidence>
<keyword evidence="1" id="KW-0812">Transmembrane</keyword>
<feature type="transmembrane region" description="Helical" evidence="1">
    <location>
        <begin position="236"/>
        <end position="256"/>
    </location>
</feature>
<gene>
    <name evidence="2" type="ORF">MCHLO_09100</name>
</gene>
<evidence type="ECO:0000313" key="3">
    <source>
        <dbReference type="Proteomes" id="UP000815677"/>
    </source>
</evidence>
<feature type="transmembrane region" description="Helical" evidence="1">
    <location>
        <begin position="314"/>
        <end position="334"/>
    </location>
</feature>
<feature type="transmembrane region" description="Helical" evidence="1">
    <location>
        <begin position="45"/>
        <end position="63"/>
    </location>
</feature>
<accession>A0ABQ0LLL3</accession>
<keyword evidence="1" id="KW-1133">Transmembrane helix</keyword>
<sequence length="340" mass="37564">MLSTAELGACTVFVSYFAVIAVLFSVIASDLLARARALQSVPKGAYGFLALAVASFAHTWFYMFKFMAWSFADHEASTTPSGNLLQRISHWLLDTSLFEQAWARVCFGTMNWWWSQQLCLYTVGPWTLFLAIQGERRAVARVWTYMLLGQLVAISVASNLFYLALALSAPTRVKPSPRTHIRAAVYLPVLLSMATVALSPFTNERTFLPNLLLMHTLIVLPLFSSSPTQLAHKSRWTVPVSALFTTLSVLASVLHVRQTYLALITRPTPGLGSYLQAAWTTLYSHPAQSSIGWDVVWTSASLLVWAAASSPITAVVYAVLMPFCLLATLALNVLQYEPAY</sequence>
<keyword evidence="3" id="KW-1185">Reference proteome</keyword>
<feature type="transmembrane region" description="Helical" evidence="1">
    <location>
        <begin position="12"/>
        <end position="33"/>
    </location>
</feature>
<name>A0ABQ0LLL3_MYCCL</name>
<feature type="transmembrane region" description="Helical" evidence="1">
    <location>
        <begin position="181"/>
        <end position="200"/>
    </location>
</feature>
<feature type="transmembrane region" description="Helical" evidence="1">
    <location>
        <begin position="207"/>
        <end position="224"/>
    </location>
</feature>
<keyword evidence="1" id="KW-0472">Membrane</keyword>
<dbReference type="Proteomes" id="UP000815677">
    <property type="component" value="Unassembled WGS sequence"/>
</dbReference>
<feature type="transmembrane region" description="Helical" evidence="1">
    <location>
        <begin position="144"/>
        <end position="169"/>
    </location>
</feature>
<organism evidence="2 3">
    <name type="scientific">Mycena chlorophos</name>
    <name type="common">Agaric fungus</name>
    <name type="synonym">Agaricus chlorophos</name>
    <dbReference type="NCBI Taxonomy" id="658473"/>
    <lineage>
        <taxon>Eukaryota</taxon>
        <taxon>Fungi</taxon>
        <taxon>Dikarya</taxon>
        <taxon>Basidiomycota</taxon>
        <taxon>Agaricomycotina</taxon>
        <taxon>Agaricomycetes</taxon>
        <taxon>Agaricomycetidae</taxon>
        <taxon>Agaricales</taxon>
        <taxon>Marasmiineae</taxon>
        <taxon>Mycenaceae</taxon>
        <taxon>Mycena</taxon>
    </lineage>
</organism>
<evidence type="ECO:0000256" key="1">
    <source>
        <dbReference type="SAM" id="Phobius"/>
    </source>
</evidence>
<dbReference type="EMBL" id="DF847509">
    <property type="protein sequence ID" value="GAT52011.1"/>
    <property type="molecule type" value="Genomic_DNA"/>
</dbReference>
<protein>
    <submittedName>
        <fullName evidence="2">Uncharacterized protein</fullName>
    </submittedName>
</protein>
<reference evidence="2" key="1">
    <citation type="submission" date="2014-09" db="EMBL/GenBank/DDBJ databases">
        <title>Genome sequence of the luminous mushroom Mycena chlorophos for searching fungal bioluminescence genes.</title>
        <authorList>
            <person name="Tanaka Y."/>
            <person name="Kasuga D."/>
            <person name="Oba Y."/>
            <person name="Hase S."/>
            <person name="Sato K."/>
            <person name="Oba Y."/>
            <person name="Sakakibara Y."/>
        </authorList>
    </citation>
    <scope>NUCLEOTIDE SEQUENCE</scope>
</reference>
<proteinExistence type="predicted"/>
<feature type="transmembrane region" description="Helical" evidence="1">
    <location>
        <begin position="112"/>
        <end position="132"/>
    </location>
</feature>